<comment type="caution">
    <text evidence="5">The sequence shown here is derived from an EMBL/GenBank/DDBJ whole genome shotgun (WGS) entry which is preliminary data.</text>
</comment>
<dbReference type="Gene3D" id="2.130.10.10">
    <property type="entry name" value="YVTN repeat-like/Quinoprotein amine dehydrogenase"/>
    <property type="match status" value="1"/>
</dbReference>
<keyword evidence="2" id="KW-0472">Membrane</keyword>
<dbReference type="Pfam" id="PF07064">
    <property type="entry name" value="RIC1"/>
    <property type="match status" value="1"/>
</dbReference>
<gene>
    <name evidence="5" type="ORF">AB1Y20_003098</name>
</gene>
<dbReference type="AlphaFoldDB" id="A0AB34JAF8"/>
<dbReference type="PANTHER" id="PTHR22746">
    <property type="entry name" value="RAB6A-GEF COMPLEX PARTNER PROTEIN 1"/>
    <property type="match status" value="1"/>
</dbReference>
<dbReference type="InterPro" id="IPR009771">
    <property type="entry name" value="RIC1_C"/>
</dbReference>
<dbReference type="InterPro" id="IPR036322">
    <property type="entry name" value="WD40_repeat_dom_sf"/>
</dbReference>
<evidence type="ECO:0000313" key="5">
    <source>
        <dbReference type="EMBL" id="KAL1518819.1"/>
    </source>
</evidence>
<dbReference type="GO" id="GO:0005829">
    <property type="term" value="C:cytosol"/>
    <property type="evidence" value="ECO:0007669"/>
    <property type="project" value="TreeGrafter"/>
</dbReference>
<evidence type="ECO:0000256" key="2">
    <source>
        <dbReference type="ARBA" id="ARBA00023136"/>
    </source>
</evidence>
<dbReference type="GO" id="GO:0042147">
    <property type="term" value="P:retrograde transport, endosome to Golgi"/>
    <property type="evidence" value="ECO:0007669"/>
    <property type="project" value="TreeGrafter"/>
</dbReference>
<dbReference type="PANTHER" id="PTHR22746:SF10">
    <property type="entry name" value="GUANINE NUCLEOTIDE EXCHANGE FACTOR SUBUNIT RIC1"/>
    <property type="match status" value="1"/>
</dbReference>
<feature type="region of interest" description="Disordered" evidence="3">
    <location>
        <begin position="329"/>
        <end position="398"/>
    </location>
</feature>
<evidence type="ECO:0000313" key="6">
    <source>
        <dbReference type="Proteomes" id="UP001515480"/>
    </source>
</evidence>
<comment type="subcellular location">
    <subcellularLocation>
        <location evidence="1">Membrane</location>
    </subcellularLocation>
</comment>
<evidence type="ECO:0000259" key="4">
    <source>
        <dbReference type="Pfam" id="PF07064"/>
    </source>
</evidence>
<keyword evidence="6" id="KW-1185">Reference proteome</keyword>
<dbReference type="InterPro" id="IPR015943">
    <property type="entry name" value="WD40/YVTN_repeat-like_dom_sf"/>
</dbReference>
<feature type="compositionally biased region" description="Pro residues" evidence="3">
    <location>
        <begin position="366"/>
        <end position="382"/>
    </location>
</feature>
<accession>A0AB34JAF8</accession>
<organism evidence="5 6">
    <name type="scientific">Prymnesium parvum</name>
    <name type="common">Toxic golden alga</name>
    <dbReference type="NCBI Taxonomy" id="97485"/>
    <lineage>
        <taxon>Eukaryota</taxon>
        <taxon>Haptista</taxon>
        <taxon>Haptophyta</taxon>
        <taxon>Prymnesiophyceae</taxon>
        <taxon>Prymnesiales</taxon>
        <taxon>Prymnesiaceae</taxon>
        <taxon>Prymnesium</taxon>
    </lineage>
</organism>
<name>A0AB34JAF8_PRYPA</name>
<reference evidence="5 6" key="1">
    <citation type="journal article" date="2024" name="Science">
        <title>Giant polyketide synthase enzymes in the biosynthesis of giant marine polyether toxins.</title>
        <authorList>
            <person name="Fallon T.R."/>
            <person name="Shende V.V."/>
            <person name="Wierzbicki I.H."/>
            <person name="Pendleton A.L."/>
            <person name="Watervoot N.F."/>
            <person name="Auber R.P."/>
            <person name="Gonzalez D.J."/>
            <person name="Wisecaver J.H."/>
            <person name="Moore B.S."/>
        </authorList>
    </citation>
    <scope>NUCLEOTIDE SEQUENCE [LARGE SCALE GENOMIC DNA]</scope>
    <source>
        <strain evidence="5 6">12B1</strain>
    </source>
</reference>
<dbReference type="EMBL" id="JBGBPQ010000010">
    <property type="protein sequence ID" value="KAL1518819.1"/>
    <property type="molecule type" value="Genomic_DNA"/>
</dbReference>
<dbReference type="InterPro" id="IPR040096">
    <property type="entry name" value="Ric1"/>
</dbReference>
<evidence type="ECO:0000256" key="1">
    <source>
        <dbReference type="ARBA" id="ARBA00004370"/>
    </source>
</evidence>
<dbReference type="GO" id="GO:0034066">
    <property type="term" value="C:Ric1-Rgp1 guanyl-nucleotide exchange factor complex"/>
    <property type="evidence" value="ECO:0007669"/>
    <property type="project" value="InterPro"/>
</dbReference>
<feature type="domain" description="RIC1 C-terminal alpha solenoid region" evidence="4">
    <location>
        <begin position="933"/>
        <end position="1087"/>
    </location>
</feature>
<proteinExistence type="predicted"/>
<dbReference type="SUPFAM" id="SSF50978">
    <property type="entry name" value="WD40 repeat-like"/>
    <property type="match status" value="1"/>
</dbReference>
<evidence type="ECO:0000256" key="3">
    <source>
        <dbReference type="SAM" id="MobiDB-lite"/>
    </source>
</evidence>
<feature type="compositionally biased region" description="Low complexity" evidence="3">
    <location>
        <begin position="330"/>
        <end position="344"/>
    </location>
</feature>
<dbReference type="GO" id="GO:0006886">
    <property type="term" value="P:intracellular protein transport"/>
    <property type="evidence" value="ECO:0007669"/>
    <property type="project" value="InterPro"/>
</dbReference>
<dbReference type="GO" id="GO:0000139">
    <property type="term" value="C:Golgi membrane"/>
    <property type="evidence" value="ECO:0007669"/>
    <property type="project" value="TreeGrafter"/>
</dbReference>
<protein>
    <recommendedName>
        <fullName evidence="4">RIC1 C-terminal alpha solenoid region domain-containing protein</fullName>
    </recommendedName>
</protein>
<dbReference type="Proteomes" id="UP001515480">
    <property type="component" value="Unassembled WGS sequence"/>
</dbReference>
<sequence length="1095" mass="115917">MLAHWTAEAAACAAPGERILDLQAHGAYVACITSSTLQLWICGPHVHLAGWAQQTPQESARRGTNSKLAWHPDGRRLAVMTRDSHILLFHLAPTSRADSAGALAGEEKWLDLQLRAQAAVGQGCGSGRCLVADSSAIAMGYRSAPSAEGASNPGVLAAIGWDGELMGVLTVTSPLLLAHSNDPRGEDGVDDSPADAAWTGEGPHRLQLDIPLPSSSPLELTLAGWDVVECVFVCAPLGLVGLVGGCRGSSCAVVITSRGELETPTKSDLWRCLLHAEGVLVQPSDACCIALNARSHLIAVGCSNGDVRLYDIVNGGDFAAQQALALRNASSSPSTPSTPYLFTPPQYPLPRAAPTHTTPAVYSTPLPTPPQPTPPQPTPPPYAQSHPSPAHPSPPRATLAGPLSITLKSMHILSLTPWLYEPTGAAHCITFTADGLTLAIGYTARGASLFATCGTLCGLWPASVDAALVSTLILDDACLGAYPAVCFIGQARLAGRALGGGVTTLSWAAHDAQLIAAAAPAQVAGDAGGTANDETDCMWILNVLRRGEGIGAARPMGEKALLLLSVDHLRLSEVTAAGSACWRPIHPPSSYIDRSWPLRLAALSPDAHHVAVAGERGVAVAQLRSQRWRFYGASATMQTPFQVDALVWLSADALLAIAHHVLPIGSSANVTNEAGSDLFLLVLRADLSTVLLRQALNLPEASGPPWGCAHPSETVLLLGVGPSIFRFHVALDSRESAAQLGIPLRVAISLSETIRLPATTPEPVGLSAVKLTEHSKREISSPLASDGISDQRDHVFDGLPTDLRFEAIVLLMKLPRTAIHRECSSSFASPSSPDPPHTVADGGTIWSLTHSGMWQWDWSQCTPAHHLDDESTTVVEDAGLTCNSVQLLPTAREVCPLTVLPELSAVVGISYLPLPSFSDPLGPIVHMEPVLHRQLHHLLLDGKSDVALAVARRPKLRRNHCLEVLLHEALASAKSSSAASIVLSASADLLRRLGRRRFCLVAARCARKTDVNHWELLFSVCGPPMQLLRECLESGDPQCAAAFLVPIQALEGLQPCRQAMKQISEFVEARGLDRLAGQLSSFKLRLQGADEEVRE</sequence>